<proteinExistence type="predicted"/>
<protein>
    <submittedName>
        <fullName evidence="2">Uncharacterized protein</fullName>
    </submittedName>
</protein>
<comment type="caution">
    <text evidence="2">The sequence shown here is derived from an EMBL/GenBank/DDBJ whole genome shotgun (WGS) entry which is preliminary data.</text>
</comment>
<sequence>MTKDDDPTDDLHVPASARMADRSTDLPVDRLDFGDLAELAEYDDPPADEPLALVDAPRQMAPEPTSRRQKQRNPRR</sequence>
<dbReference type="Proteomes" id="UP001582793">
    <property type="component" value="Unassembled WGS sequence"/>
</dbReference>
<feature type="compositionally biased region" description="Basic and acidic residues" evidence="1">
    <location>
        <begin position="19"/>
        <end position="33"/>
    </location>
</feature>
<gene>
    <name evidence="2" type="ORF">AAFH96_25430</name>
</gene>
<evidence type="ECO:0000313" key="2">
    <source>
        <dbReference type="EMBL" id="MFB6396422.1"/>
    </source>
</evidence>
<keyword evidence="3" id="KW-1185">Reference proteome</keyword>
<evidence type="ECO:0000313" key="3">
    <source>
        <dbReference type="Proteomes" id="UP001582793"/>
    </source>
</evidence>
<dbReference type="RefSeq" id="WP_375735863.1">
    <property type="nucleotide sequence ID" value="NZ_JBCGDC010000091.1"/>
</dbReference>
<organism evidence="2 3">
    <name type="scientific">Polymorphospora lycopeni</name>
    <dbReference type="NCBI Taxonomy" id="3140240"/>
    <lineage>
        <taxon>Bacteria</taxon>
        <taxon>Bacillati</taxon>
        <taxon>Actinomycetota</taxon>
        <taxon>Actinomycetes</taxon>
        <taxon>Micromonosporales</taxon>
        <taxon>Micromonosporaceae</taxon>
        <taxon>Polymorphospora</taxon>
    </lineage>
</organism>
<reference evidence="2 3" key="1">
    <citation type="submission" date="2024-04" db="EMBL/GenBank/DDBJ databases">
        <title>Polymorphospora sp. isolated from Baiyangdian Lake in Xiong'an New Area.</title>
        <authorList>
            <person name="Zhang X."/>
            <person name="Liu J."/>
        </authorList>
    </citation>
    <scope>NUCLEOTIDE SEQUENCE [LARGE SCALE GENOMIC DNA]</scope>
    <source>
        <strain evidence="2 3">2-325</strain>
    </source>
</reference>
<feature type="region of interest" description="Disordered" evidence="1">
    <location>
        <begin position="1"/>
        <end position="76"/>
    </location>
</feature>
<accession>A0ABV5CWT4</accession>
<feature type="compositionally biased region" description="Acidic residues" evidence="1">
    <location>
        <begin position="38"/>
        <end position="47"/>
    </location>
</feature>
<feature type="compositionally biased region" description="Basic residues" evidence="1">
    <location>
        <begin position="67"/>
        <end position="76"/>
    </location>
</feature>
<feature type="compositionally biased region" description="Basic and acidic residues" evidence="1">
    <location>
        <begin position="1"/>
        <end position="12"/>
    </location>
</feature>
<dbReference type="EMBL" id="JBCGDC010000091">
    <property type="protein sequence ID" value="MFB6396422.1"/>
    <property type="molecule type" value="Genomic_DNA"/>
</dbReference>
<name>A0ABV5CWT4_9ACTN</name>
<evidence type="ECO:0000256" key="1">
    <source>
        <dbReference type="SAM" id="MobiDB-lite"/>
    </source>
</evidence>